<dbReference type="Proteomes" id="UP000184383">
    <property type="component" value="Unassembled WGS sequence"/>
</dbReference>
<sequence>MTSPNDSINEQSSQTSTDSSSSFVQDMRRRLGSSAYGSAIIDFGNNVSILAEESYHDIRNRVDGVSASDVVQNIRGRIQSFTSGDQQGREDTPEQDTRPDAEEIERIDNMDRERIVEYLQERHKSTAQRPTTN</sequence>
<dbReference type="VEuPathDB" id="FungiDB:ASPWEDRAFT_34509"/>
<dbReference type="RefSeq" id="XP_040694709.1">
    <property type="nucleotide sequence ID" value="XM_040834015.1"/>
</dbReference>
<keyword evidence="3" id="KW-1185">Reference proteome</keyword>
<gene>
    <name evidence="2" type="ORF">ASPWEDRAFT_34509</name>
</gene>
<feature type="region of interest" description="Disordered" evidence="1">
    <location>
        <begin position="1"/>
        <end position="26"/>
    </location>
</feature>
<evidence type="ECO:0000313" key="2">
    <source>
        <dbReference type="EMBL" id="OJJ41033.1"/>
    </source>
</evidence>
<dbReference type="GeneID" id="63749863"/>
<dbReference type="AlphaFoldDB" id="A0A1L9S1L9"/>
<organism evidence="2 3">
    <name type="scientific">Aspergillus wentii DTO 134E9</name>
    <dbReference type="NCBI Taxonomy" id="1073089"/>
    <lineage>
        <taxon>Eukaryota</taxon>
        <taxon>Fungi</taxon>
        <taxon>Dikarya</taxon>
        <taxon>Ascomycota</taxon>
        <taxon>Pezizomycotina</taxon>
        <taxon>Eurotiomycetes</taxon>
        <taxon>Eurotiomycetidae</taxon>
        <taxon>Eurotiales</taxon>
        <taxon>Aspergillaceae</taxon>
        <taxon>Aspergillus</taxon>
        <taxon>Aspergillus subgen. Cremei</taxon>
    </lineage>
</organism>
<feature type="region of interest" description="Disordered" evidence="1">
    <location>
        <begin position="78"/>
        <end position="104"/>
    </location>
</feature>
<dbReference type="EMBL" id="KV878209">
    <property type="protein sequence ID" value="OJJ41033.1"/>
    <property type="molecule type" value="Genomic_DNA"/>
</dbReference>
<evidence type="ECO:0000256" key="1">
    <source>
        <dbReference type="SAM" id="MobiDB-lite"/>
    </source>
</evidence>
<evidence type="ECO:0000313" key="3">
    <source>
        <dbReference type="Proteomes" id="UP000184383"/>
    </source>
</evidence>
<feature type="compositionally biased region" description="Low complexity" evidence="1">
    <location>
        <begin position="11"/>
        <end position="22"/>
    </location>
</feature>
<feature type="compositionally biased region" description="Polar residues" evidence="1">
    <location>
        <begin position="1"/>
        <end position="10"/>
    </location>
</feature>
<feature type="compositionally biased region" description="Basic and acidic residues" evidence="1">
    <location>
        <begin position="87"/>
        <end position="104"/>
    </location>
</feature>
<protein>
    <submittedName>
        <fullName evidence="2">Uncharacterized protein</fullName>
    </submittedName>
</protein>
<name>A0A1L9S1L9_ASPWE</name>
<proteinExistence type="predicted"/>
<dbReference type="OrthoDB" id="4343623at2759"/>
<accession>A0A1L9S1L9</accession>
<reference evidence="3" key="1">
    <citation type="journal article" date="2017" name="Genome Biol.">
        <title>Comparative genomics reveals high biological diversity and specific adaptations in the industrially and medically important fungal genus Aspergillus.</title>
        <authorList>
            <person name="de Vries R.P."/>
            <person name="Riley R."/>
            <person name="Wiebenga A."/>
            <person name="Aguilar-Osorio G."/>
            <person name="Amillis S."/>
            <person name="Uchima C.A."/>
            <person name="Anderluh G."/>
            <person name="Asadollahi M."/>
            <person name="Askin M."/>
            <person name="Barry K."/>
            <person name="Battaglia E."/>
            <person name="Bayram O."/>
            <person name="Benocci T."/>
            <person name="Braus-Stromeyer S.A."/>
            <person name="Caldana C."/>
            <person name="Canovas D."/>
            <person name="Cerqueira G.C."/>
            <person name="Chen F."/>
            <person name="Chen W."/>
            <person name="Choi C."/>
            <person name="Clum A."/>
            <person name="Dos Santos R.A."/>
            <person name="Damasio A.R."/>
            <person name="Diallinas G."/>
            <person name="Emri T."/>
            <person name="Fekete E."/>
            <person name="Flipphi M."/>
            <person name="Freyberg S."/>
            <person name="Gallo A."/>
            <person name="Gournas C."/>
            <person name="Habgood R."/>
            <person name="Hainaut M."/>
            <person name="Harispe M.L."/>
            <person name="Henrissat B."/>
            <person name="Hilden K.S."/>
            <person name="Hope R."/>
            <person name="Hossain A."/>
            <person name="Karabika E."/>
            <person name="Karaffa L."/>
            <person name="Karanyi Z."/>
            <person name="Krasevec N."/>
            <person name="Kuo A."/>
            <person name="Kusch H."/>
            <person name="LaButti K."/>
            <person name="Lagendijk E.L."/>
            <person name="Lapidus A."/>
            <person name="Levasseur A."/>
            <person name="Lindquist E."/>
            <person name="Lipzen A."/>
            <person name="Logrieco A.F."/>
            <person name="MacCabe A."/>
            <person name="Maekelae M.R."/>
            <person name="Malavazi I."/>
            <person name="Melin P."/>
            <person name="Meyer V."/>
            <person name="Mielnichuk N."/>
            <person name="Miskei M."/>
            <person name="Molnar A.P."/>
            <person name="Mule G."/>
            <person name="Ngan C.Y."/>
            <person name="Orejas M."/>
            <person name="Orosz E."/>
            <person name="Ouedraogo J.P."/>
            <person name="Overkamp K.M."/>
            <person name="Park H.-S."/>
            <person name="Perrone G."/>
            <person name="Piumi F."/>
            <person name="Punt P.J."/>
            <person name="Ram A.F."/>
            <person name="Ramon A."/>
            <person name="Rauscher S."/>
            <person name="Record E."/>
            <person name="Riano-Pachon D.M."/>
            <person name="Robert V."/>
            <person name="Roehrig J."/>
            <person name="Ruller R."/>
            <person name="Salamov A."/>
            <person name="Salih N.S."/>
            <person name="Samson R.A."/>
            <person name="Sandor E."/>
            <person name="Sanguinetti M."/>
            <person name="Schuetze T."/>
            <person name="Sepcic K."/>
            <person name="Shelest E."/>
            <person name="Sherlock G."/>
            <person name="Sophianopoulou V."/>
            <person name="Squina F.M."/>
            <person name="Sun H."/>
            <person name="Susca A."/>
            <person name="Todd R.B."/>
            <person name="Tsang A."/>
            <person name="Unkles S.E."/>
            <person name="van de Wiele N."/>
            <person name="van Rossen-Uffink D."/>
            <person name="Oliveira J.V."/>
            <person name="Vesth T.C."/>
            <person name="Visser J."/>
            <person name="Yu J.-H."/>
            <person name="Zhou M."/>
            <person name="Andersen M.R."/>
            <person name="Archer D.B."/>
            <person name="Baker S.E."/>
            <person name="Benoit I."/>
            <person name="Brakhage A.A."/>
            <person name="Braus G.H."/>
            <person name="Fischer R."/>
            <person name="Frisvad J.C."/>
            <person name="Goldman G.H."/>
            <person name="Houbraken J."/>
            <person name="Oakley B."/>
            <person name="Pocsi I."/>
            <person name="Scazzocchio C."/>
            <person name="Seiboth B."/>
            <person name="vanKuyk P.A."/>
            <person name="Wortman J."/>
            <person name="Dyer P.S."/>
            <person name="Grigoriev I.V."/>
        </authorList>
    </citation>
    <scope>NUCLEOTIDE SEQUENCE [LARGE SCALE GENOMIC DNA]</scope>
    <source>
        <strain evidence="3">DTO 134E9</strain>
    </source>
</reference>